<organism evidence="10 11">
    <name type="scientific">Rhizobium paknamense</name>
    <dbReference type="NCBI Taxonomy" id="1206817"/>
    <lineage>
        <taxon>Bacteria</taxon>
        <taxon>Pseudomonadati</taxon>
        <taxon>Pseudomonadota</taxon>
        <taxon>Alphaproteobacteria</taxon>
        <taxon>Hyphomicrobiales</taxon>
        <taxon>Rhizobiaceae</taxon>
        <taxon>Rhizobium/Agrobacterium group</taxon>
        <taxon>Rhizobium</taxon>
    </lineage>
</organism>
<dbReference type="PROSITE" id="PS50928">
    <property type="entry name" value="ABC_TM1"/>
    <property type="match status" value="1"/>
</dbReference>
<feature type="transmembrane region" description="Helical" evidence="8">
    <location>
        <begin position="20"/>
        <end position="47"/>
    </location>
</feature>
<evidence type="ECO:0000313" key="11">
    <source>
        <dbReference type="Proteomes" id="UP001235269"/>
    </source>
</evidence>
<gene>
    <name evidence="10" type="ORF">QO005_004684</name>
</gene>
<dbReference type="RefSeq" id="WP_307160413.1">
    <property type="nucleotide sequence ID" value="NZ_JAUSWH010000029.1"/>
</dbReference>
<dbReference type="PANTHER" id="PTHR30614:SF47">
    <property type="entry name" value="ABC TRANSPORTER PERMEASE"/>
    <property type="match status" value="1"/>
</dbReference>
<dbReference type="Proteomes" id="UP001235269">
    <property type="component" value="Unassembled WGS sequence"/>
</dbReference>
<evidence type="ECO:0000256" key="8">
    <source>
        <dbReference type="RuleBase" id="RU363032"/>
    </source>
</evidence>
<reference evidence="10 11" key="1">
    <citation type="submission" date="2023-07" db="EMBL/GenBank/DDBJ databases">
        <title>Genomic Encyclopedia of Type Strains, Phase IV (KMG-IV): sequencing the most valuable type-strain genomes for metagenomic binning, comparative biology and taxonomic classification.</title>
        <authorList>
            <person name="Goeker M."/>
        </authorList>
    </citation>
    <scope>NUCLEOTIDE SEQUENCE [LARGE SCALE GENOMIC DNA]</scope>
    <source>
        <strain evidence="10 11">DSM 100301</strain>
    </source>
</reference>
<comment type="caution">
    <text evidence="10">The sequence shown here is derived from an EMBL/GenBank/DDBJ whole genome shotgun (WGS) entry which is preliminary data.</text>
</comment>
<comment type="similarity">
    <text evidence="2">Belongs to the binding-protein-dependent transport system permease family. HisMQ subfamily.</text>
</comment>
<evidence type="ECO:0000256" key="6">
    <source>
        <dbReference type="ARBA" id="ARBA00022989"/>
    </source>
</evidence>
<feature type="transmembrane region" description="Helical" evidence="8">
    <location>
        <begin position="59"/>
        <end position="81"/>
    </location>
</feature>
<dbReference type="EMBL" id="JAUSWH010000029">
    <property type="protein sequence ID" value="MDQ0458323.1"/>
    <property type="molecule type" value="Genomic_DNA"/>
</dbReference>
<feature type="transmembrane region" description="Helical" evidence="8">
    <location>
        <begin position="201"/>
        <end position="223"/>
    </location>
</feature>
<protein>
    <submittedName>
        <fullName evidence="10">Polar amino acid transport system permease protein</fullName>
    </submittedName>
</protein>
<evidence type="ECO:0000256" key="3">
    <source>
        <dbReference type="ARBA" id="ARBA00022448"/>
    </source>
</evidence>
<accession>A0ABU0IJ90</accession>
<evidence type="ECO:0000256" key="5">
    <source>
        <dbReference type="ARBA" id="ARBA00022692"/>
    </source>
</evidence>
<dbReference type="InterPro" id="IPR010065">
    <property type="entry name" value="AA_ABC_transptr_permease_3TM"/>
</dbReference>
<proteinExistence type="inferred from homology"/>
<keyword evidence="3 8" id="KW-0813">Transport</keyword>
<evidence type="ECO:0000256" key="1">
    <source>
        <dbReference type="ARBA" id="ARBA00004429"/>
    </source>
</evidence>
<evidence type="ECO:0000259" key="9">
    <source>
        <dbReference type="PROSITE" id="PS50928"/>
    </source>
</evidence>
<dbReference type="Gene3D" id="1.10.3720.10">
    <property type="entry name" value="MetI-like"/>
    <property type="match status" value="1"/>
</dbReference>
<keyword evidence="5 8" id="KW-0812">Transmembrane</keyword>
<evidence type="ECO:0000313" key="10">
    <source>
        <dbReference type="EMBL" id="MDQ0458323.1"/>
    </source>
</evidence>
<evidence type="ECO:0000256" key="7">
    <source>
        <dbReference type="ARBA" id="ARBA00023136"/>
    </source>
</evidence>
<dbReference type="InterPro" id="IPR043429">
    <property type="entry name" value="ArtM/GltK/GlnP/TcyL/YhdX-like"/>
</dbReference>
<keyword evidence="4" id="KW-1003">Cell membrane</keyword>
<sequence length="232" mass="26445">MAYSLDFSSVLSGEHLHWLIDGLIVTLELTVACWVIAFFWAIVLLILRNSTFKPAEWFVAAFVEVHQNIPLLVQILFWYFAVPELLPEAARDWINERNSEFILAMFAVAFCMSAYMSEALRSGLRAIPQTQYEAGRVLGFGYLSTMRYIVLPQSIKHAIPPLINYSLLLFKNTSIAMAIGVHELTYQSRLIENDTFRTFETFAVVTLIYLAISFLIMIAGARYERSLLVSGR</sequence>
<feature type="transmembrane region" description="Helical" evidence="8">
    <location>
        <begin position="101"/>
        <end position="120"/>
    </location>
</feature>
<keyword evidence="11" id="KW-1185">Reference proteome</keyword>
<dbReference type="Pfam" id="PF00528">
    <property type="entry name" value="BPD_transp_1"/>
    <property type="match status" value="1"/>
</dbReference>
<dbReference type="InterPro" id="IPR035906">
    <property type="entry name" value="MetI-like_sf"/>
</dbReference>
<dbReference type="SUPFAM" id="SSF161098">
    <property type="entry name" value="MetI-like"/>
    <property type="match status" value="1"/>
</dbReference>
<keyword evidence="6 8" id="KW-1133">Transmembrane helix</keyword>
<dbReference type="NCBIfam" id="TIGR01726">
    <property type="entry name" value="HEQRo_perm_3TM"/>
    <property type="match status" value="1"/>
</dbReference>
<feature type="domain" description="ABC transmembrane type-1" evidence="9">
    <location>
        <begin position="23"/>
        <end position="220"/>
    </location>
</feature>
<dbReference type="PANTHER" id="PTHR30614">
    <property type="entry name" value="MEMBRANE COMPONENT OF AMINO ACID ABC TRANSPORTER"/>
    <property type="match status" value="1"/>
</dbReference>
<evidence type="ECO:0000256" key="2">
    <source>
        <dbReference type="ARBA" id="ARBA00010072"/>
    </source>
</evidence>
<comment type="subcellular location">
    <subcellularLocation>
        <location evidence="1">Cell inner membrane</location>
        <topology evidence="1">Multi-pass membrane protein</topology>
    </subcellularLocation>
    <subcellularLocation>
        <location evidence="8">Cell membrane</location>
        <topology evidence="8">Multi-pass membrane protein</topology>
    </subcellularLocation>
</comment>
<dbReference type="InterPro" id="IPR000515">
    <property type="entry name" value="MetI-like"/>
</dbReference>
<name>A0ABU0IJ90_9HYPH</name>
<evidence type="ECO:0000256" key="4">
    <source>
        <dbReference type="ARBA" id="ARBA00022475"/>
    </source>
</evidence>
<keyword evidence="7 8" id="KW-0472">Membrane</keyword>
<dbReference type="CDD" id="cd06261">
    <property type="entry name" value="TM_PBP2"/>
    <property type="match status" value="1"/>
</dbReference>